<dbReference type="OrthoDB" id="10070917at2759"/>
<accession>A0A0S4J259</accession>
<dbReference type="EMBL" id="CYKH01000868">
    <property type="protein sequence ID" value="CUG54817.1"/>
    <property type="molecule type" value="Genomic_DNA"/>
</dbReference>
<dbReference type="Gene3D" id="3.20.20.80">
    <property type="entry name" value="Glycosidases"/>
    <property type="match status" value="1"/>
</dbReference>
<keyword evidence="5" id="KW-1185">Reference proteome</keyword>
<evidence type="ECO:0000259" key="3">
    <source>
        <dbReference type="Pfam" id="PF01055"/>
    </source>
</evidence>
<evidence type="ECO:0000313" key="5">
    <source>
        <dbReference type="Proteomes" id="UP000051952"/>
    </source>
</evidence>
<evidence type="ECO:0000256" key="2">
    <source>
        <dbReference type="RuleBase" id="RU361185"/>
    </source>
</evidence>
<keyword evidence="2 4" id="KW-0378">Hydrolase</keyword>
<dbReference type="SUPFAM" id="SSF51445">
    <property type="entry name" value="(Trans)glycosidases"/>
    <property type="match status" value="1"/>
</dbReference>
<dbReference type="GO" id="GO:0004553">
    <property type="term" value="F:hydrolase activity, hydrolyzing O-glycosyl compounds"/>
    <property type="evidence" value="ECO:0007669"/>
    <property type="project" value="InterPro"/>
</dbReference>
<feature type="domain" description="Glycoside hydrolase family 31 TIM barrel" evidence="3">
    <location>
        <begin position="64"/>
        <end position="378"/>
    </location>
</feature>
<proteinExistence type="inferred from homology"/>
<dbReference type="Pfam" id="PF01055">
    <property type="entry name" value="Glyco_hydro_31_2nd"/>
    <property type="match status" value="1"/>
</dbReference>
<dbReference type="VEuPathDB" id="TriTrypDB:BSAL_81000"/>
<organism evidence="4 5">
    <name type="scientific">Bodo saltans</name>
    <name type="common">Flagellated protozoan</name>
    <dbReference type="NCBI Taxonomy" id="75058"/>
    <lineage>
        <taxon>Eukaryota</taxon>
        <taxon>Discoba</taxon>
        <taxon>Euglenozoa</taxon>
        <taxon>Kinetoplastea</taxon>
        <taxon>Metakinetoplastina</taxon>
        <taxon>Eubodonida</taxon>
        <taxon>Bodonidae</taxon>
        <taxon>Bodo</taxon>
    </lineage>
</organism>
<keyword evidence="2" id="KW-0326">Glycosidase</keyword>
<dbReference type="Gene3D" id="2.60.40.4040">
    <property type="match status" value="1"/>
</dbReference>
<comment type="similarity">
    <text evidence="1 2">Belongs to the glycosyl hydrolase 31 family.</text>
</comment>
<evidence type="ECO:0000256" key="1">
    <source>
        <dbReference type="ARBA" id="ARBA00007806"/>
    </source>
</evidence>
<dbReference type="InterPro" id="IPR017853">
    <property type="entry name" value="GH"/>
</dbReference>
<dbReference type="GO" id="GO:0005975">
    <property type="term" value="P:carbohydrate metabolic process"/>
    <property type="evidence" value="ECO:0007669"/>
    <property type="project" value="InterPro"/>
</dbReference>
<dbReference type="Proteomes" id="UP000051952">
    <property type="component" value="Unassembled WGS sequence"/>
</dbReference>
<reference evidence="5" key="1">
    <citation type="submission" date="2015-09" db="EMBL/GenBank/DDBJ databases">
        <authorList>
            <consortium name="Pathogen Informatics"/>
        </authorList>
    </citation>
    <scope>NUCLEOTIDE SEQUENCE [LARGE SCALE GENOMIC DNA]</scope>
    <source>
        <strain evidence="5">Lake Konstanz</strain>
    </source>
</reference>
<gene>
    <name evidence="4" type="ORF">BSAL_81000</name>
</gene>
<dbReference type="AlphaFoldDB" id="A0A0S4J259"/>
<dbReference type="InterPro" id="IPR000322">
    <property type="entry name" value="Glyco_hydro_31_TIM"/>
</dbReference>
<name>A0A0S4J259_BODSA</name>
<dbReference type="PROSITE" id="PS51257">
    <property type="entry name" value="PROKAR_LIPOPROTEIN"/>
    <property type="match status" value="1"/>
</dbReference>
<sequence length="805" mass="88854">MSLMTKSSKGKLLTAIGVLWCACLIGFLSTGNTNADQLLTTDAPSSSSGGSNTATSLPRAPYADWVHGVWVLTTTSEALDVVQKAKSHRINIAAVVLKDPFLFALHTTPLSSVTLLVKSLKAMRPPVKVVVTVDGVVPQDSSWYTKAKEAGYLVDNGVIVQQEDGRRSGALIDFRKPTAMKWLESLLNPLLKTGVEGIFNPPTDAAYMAHRLQSHSRQQGDAMEAEVFGATYYYELFDFGRKVVGFDFVTAFRPVDTFAHMPFRALGPQDISISSVVAGDKRPCDFAGIKDTALHMLHSADRGYINTGVGVCAQPVAGTTPELYERWVQLAVFSPFVMIDASIPGGAHFVETMCGRDEGCAKEVVRAFSWHGELRPYLHAQGSLTFLHKISKDTRPTRAAKPTPKEGVVEPFVTRALHTQEFLFHDPDSWDYLLGPDLFVVPVLNASHHGSTISERQVRFPSFGQWVPFGKHDHLRLHGSSSTDGPPIFSPKTRTTFDVPRGEALVFQRRGSIIPLETNDMAANLLTFTIACPQHIKASSLKAKFVPSSLRGKQVIVDEDGVSISTEFGVVVGEHDHGMLVSYETTRDAEGAGRFSMNIRATPYHRPIMVRLEHVYCNEECREQSRFVGLGYHEFKTLREFVEGGPRGIEKKNQHIKASSLKAKFVPSSLRGKQVIVDDDGVSISTEFGVVIGEHDHGMLVSYETTRDTEGVGRFSMNIRATPYHRPIMVRLEHVFCNEECREQSRFVGLGYHEFKTLREFVEGGPRGIGVRAVYLGPSEVFLYDPFASLGSEVNIGPLQDHWSA</sequence>
<evidence type="ECO:0000313" key="4">
    <source>
        <dbReference type="EMBL" id="CUG54817.1"/>
    </source>
</evidence>
<protein>
    <submittedName>
        <fullName evidence="4">Glycoside hydrolase family 31, putative</fullName>
    </submittedName>
</protein>